<dbReference type="EMBL" id="MFJR01000013">
    <property type="protein sequence ID" value="OGG26126.1"/>
    <property type="molecule type" value="Genomic_DNA"/>
</dbReference>
<dbReference type="Gene3D" id="3.30.700.10">
    <property type="entry name" value="Glycoprotein, Type 4 Pilin"/>
    <property type="match status" value="1"/>
</dbReference>
<sequence>MNSTFLLENRFFLSNNIIILYKKMFKKKQNRLNSGVTMIELMVVVAFIALMAFIVLFANFNKNLQKTRDSKRKQDISQLTRVLEEYFNDKQLYPNPHNPKDGSLADAKWGQSFPSYNFVLPKDPLSPRQDYYYESDLVKPSFFIVYTRLENTDDKDPITLGCQYGCGPNRAFNYYVSSSNIKIKDLGMPDSGQLGTYPTKPVDPVTIGSDSCYIDRCSPCKKCGGISTSENCYTRQRCRFDGSSWYCGFAEVCP</sequence>
<dbReference type="AlphaFoldDB" id="A0A1F6AN69"/>
<keyword evidence="1" id="KW-1133">Transmembrane helix</keyword>
<keyword evidence="1" id="KW-0812">Transmembrane</keyword>
<proteinExistence type="predicted"/>
<reference evidence="2 3" key="1">
    <citation type="journal article" date="2016" name="Nat. Commun.">
        <title>Thousands of microbial genomes shed light on interconnected biogeochemical processes in an aquifer system.</title>
        <authorList>
            <person name="Anantharaman K."/>
            <person name="Brown C.T."/>
            <person name="Hug L.A."/>
            <person name="Sharon I."/>
            <person name="Castelle C.J."/>
            <person name="Probst A.J."/>
            <person name="Thomas B.C."/>
            <person name="Singh A."/>
            <person name="Wilkins M.J."/>
            <person name="Karaoz U."/>
            <person name="Brodie E.L."/>
            <person name="Williams K.H."/>
            <person name="Hubbard S.S."/>
            <person name="Banfield J.F."/>
        </authorList>
    </citation>
    <scope>NUCLEOTIDE SEQUENCE [LARGE SCALE GENOMIC DNA]</scope>
</reference>
<evidence type="ECO:0000313" key="2">
    <source>
        <dbReference type="EMBL" id="OGG26126.1"/>
    </source>
</evidence>
<comment type="caution">
    <text evidence="2">The sequence shown here is derived from an EMBL/GenBank/DDBJ whole genome shotgun (WGS) entry which is preliminary data.</text>
</comment>
<protein>
    <recommendedName>
        <fullName evidence="4">Type II secretion system protein GspG C-terminal domain-containing protein</fullName>
    </recommendedName>
</protein>
<feature type="transmembrane region" description="Helical" evidence="1">
    <location>
        <begin position="32"/>
        <end position="58"/>
    </location>
</feature>
<evidence type="ECO:0000256" key="1">
    <source>
        <dbReference type="SAM" id="Phobius"/>
    </source>
</evidence>
<keyword evidence="1" id="KW-0472">Membrane</keyword>
<name>A0A1F6AN69_9BACT</name>
<dbReference type="InterPro" id="IPR045584">
    <property type="entry name" value="Pilin-like"/>
</dbReference>
<accession>A0A1F6AN69</accession>
<dbReference type="SUPFAM" id="SSF54523">
    <property type="entry name" value="Pili subunits"/>
    <property type="match status" value="1"/>
</dbReference>
<evidence type="ECO:0000313" key="3">
    <source>
        <dbReference type="Proteomes" id="UP000176609"/>
    </source>
</evidence>
<organism evidence="2 3">
    <name type="scientific">Candidatus Gottesmanbacteria bacterium RIFCSPLOWO2_01_FULL_39_12b</name>
    <dbReference type="NCBI Taxonomy" id="1798388"/>
    <lineage>
        <taxon>Bacteria</taxon>
        <taxon>Candidatus Gottesmaniibacteriota</taxon>
    </lineage>
</organism>
<evidence type="ECO:0008006" key="4">
    <source>
        <dbReference type="Google" id="ProtNLM"/>
    </source>
</evidence>
<dbReference type="Proteomes" id="UP000176609">
    <property type="component" value="Unassembled WGS sequence"/>
</dbReference>
<gene>
    <name evidence="2" type="ORF">A2960_03985</name>
</gene>